<reference evidence="4" key="1">
    <citation type="submission" date="2021-01" db="EMBL/GenBank/DDBJ databases">
        <authorList>
            <person name="Corre E."/>
            <person name="Pelletier E."/>
            <person name="Niang G."/>
            <person name="Scheremetjew M."/>
            <person name="Finn R."/>
            <person name="Kale V."/>
            <person name="Holt S."/>
            <person name="Cochrane G."/>
            <person name="Meng A."/>
            <person name="Brown T."/>
            <person name="Cohen L."/>
        </authorList>
    </citation>
    <scope>NUCLEOTIDE SEQUENCE</scope>
    <source>
        <strain evidence="4">CCMP125</strain>
    </source>
</reference>
<evidence type="ECO:0000256" key="2">
    <source>
        <dbReference type="SAM" id="Phobius"/>
    </source>
</evidence>
<accession>A0A7S3DNT7</accession>
<feature type="transmembrane region" description="Helical" evidence="2">
    <location>
        <begin position="187"/>
        <end position="213"/>
    </location>
</feature>
<dbReference type="AlphaFoldDB" id="A0A7S3DNT7"/>
<keyword evidence="2" id="KW-0812">Transmembrane</keyword>
<gene>
    <name evidence="4" type="ORF">APAL1065_LOCUS10523</name>
</gene>
<sequence>MTPMNSQMTERRHQTRIAMTLLLLLLSLQSRAWVPIPSRGIRNNRAHPPSSWFPASTSPFFMTSSSNNSNDGESKESSTSEASASSSAKDATPAAATVILLEEDEEENKNNEDEDDPCATIKQQAQQKQQDEYTRLIQVEIDLEREKTRMESFEEYVLVAVLTASASFGILTEIEVSNALWQNPLSVAAIGCAGMSTLCGLHATVVFSLSALYGKSCLGKKRDDEYQYLLQELIPQRQRAFQSFSGSLLLFSMEVGLLLYQAMPASSGMFRGVAALASTGMLTMIFADWKTIVDKAKIIYVGDIPMDDEDDE</sequence>
<organism evidence="4">
    <name type="scientific">Entomoneis paludosa</name>
    <dbReference type="NCBI Taxonomy" id="265537"/>
    <lineage>
        <taxon>Eukaryota</taxon>
        <taxon>Sar</taxon>
        <taxon>Stramenopiles</taxon>
        <taxon>Ochrophyta</taxon>
        <taxon>Bacillariophyta</taxon>
        <taxon>Bacillariophyceae</taxon>
        <taxon>Bacillariophycidae</taxon>
        <taxon>Entomoneidaceae</taxon>
        <taxon>Entomoneis</taxon>
    </lineage>
</organism>
<feature type="compositionally biased region" description="Low complexity" evidence="1">
    <location>
        <begin position="79"/>
        <end position="93"/>
    </location>
</feature>
<feature type="transmembrane region" description="Helical" evidence="2">
    <location>
        <begin position="269"/>
        <end position="287"/>
    </location>
</feature>
<feature type="signal peptide" evidence="3">
    <location>
        <begin position="1"/>
        <end position="32"/>
    </location>
</feature>
<name>A0A7S3DNT7_9STRA</name>
<feature type="chain" id="PRO_5030941895" description="Transmembrane protein" evidence="3">
    <location>
        <begin position="33"/>
        <end position="312"/>
    </location>
</feature>
<keyword evidence="2" id="KW-0472">Membrane</keyword>
<keyword evidence="2" id="KW-1133">Transmembrane helix</keyword>
<protein>
    <recommendedName>
        <fullName evidence="5">Transmembrane protein</fullName>
    </recommendedName>
</protein>
<feature type="region of interest" description="Disordered" evidence="1">
    <location>
        <begin position="63"/>
        <end position="93"/>
    </location>
</feature>
<evidence type="ECO:0000256" key="3">
    <source>
        <dbReference type="SAM" id="SignalP"/>
    </source>
</evidence>
<proteinExistence type="predicted"/>
<dbReference type="EMBL" id="HBHT01015777">
    <property type="protein sequence ID" value="CAD9962459.1"/>
    <property type="molecule type" value="Transcribed_RNA"/>
</dbReference>
<keyword evidence="3" id="KW-0732">Signal</keyword>
<feature type="transmembrane region" description="Helical" evidence="2">
    <location>
        <begin position="244"/>
        <end position="263"/>
    </location>
</feature>
<evidence type="ECO:0000256" key="1">
    <source>
        <dbReference type="SAM" id="MobiDB-lite"/>
    </source>
</evidence>
<evidence type="ECO:0008006" key="5">
    <source>
        <dbReference type="Google" id="ProtNLM"/>
    </source>
</evidence>
<evidence type="ECO:0000313" key="4">
    <source>
        <dbReference type="EMBL" id="CAD9962459.1"/>
    </source>
</evidence>